<evidence type="ECO:0000256" key="1">
    <source>
        <dbReference type="ARBA" id="ARBA00005417"/>
    </source>
</evidence>
<dbReference type="GO" id="GO:0022857">
    <property type="term" value="F:transmembrane transporter activity"/>
    <property type="evidence" value="ECO:0007669"/>
    <property type="project" value="UniProtKB-ARBA"/>
</dbReference>
<dbReference type="GO" id="GO:0016887">
    <property type="term" value="F:ATP hydrolysis activity"/>
    <property type="evidence" value="ECO:0007669"/>
    <property type="project" value="InterPro"/>
</dbReference>
<evidence type="ECO:0000256" key="5">
    <source>
        <dbReference type="SAM" id="MobiDB-lite"/>
    </source>
</evidence>
<feature type="region of interest" description="Disordered" evidence="5">
    <location>
        <begin position="228"/>
        <end position="250"/>
    </location>
</feature>
<dbReference type="SMART" id="SM00382">
    <property type="entry name" value="AAA"/>
    <property type="match status" value="1"/>
</dbReference>
<dbReference type="CDD" id="cd03255">
    <property type="entry name" value="ABC_MJ0796_LolCDE_FtsE"/>
    <property type="match status" value="1"/>
</dbReference>
<dbReference type="GO" id="GO:0098796">
    <property type="term" value="C:membrane protein complex"/>
    <property type="evidence" value="ECO:0007669"/>
    <property type="project" value="UniProtKB-ARBA"/>
</dbReference>
<evidence type="ECO:0000256" key="4">
    <source>
        <dbReference type="ARBA" id="ARBA00022840"/>
    </source>
</evidence>
<dbReference type="FunFam" id="3.40.50.300:FF:000032">
    <property type="entry name" value="Export ABC transporter ATP-binding protein"/>
    <property type="match status" value="1"/>
</dbReference>
<dbReference type="Proteomes" id="UP000198694">
    <property type="component" value="Unassembled WGS sequence"/>
</dbReference>
<dbReference type="Gene3D" id="3.40.50.300">
    <property type="entry name" value="P-loop containing nucleotide triphosphate hydrolases"/>
    <property type="match status" value="1"/>
</dbReference>
<accession>A0A1G8X4L8</accession>
<gene>
    <name evidence="7" type="ORF">SAMN05216243_1161</name>
</gene>
<keyword evidence="8" id="KW-1185">Reference proteome</keyword>
<dbReference type="InterPro" id="IPR027417">
    <property type="entry name" value="P-loop_NTPase"/>
</dbReference>
<evidence type="ECO:0000313" key="8">
    <source>
        <dbReference type="Proteomes" id="UP000198694"/>
    </source>
</evidence>
<evidence type="ECO:0000256" key="2">
    <source>
        <dbReference type="ARBA" id="ARBA00022448"/>
    </source>
</evidence>
<dbReference type="AlphaFoldDB" id="A0A1G8X4L8"/>
<sequence length="250" mass="27925">MRAIMKLENISKTFMDGDTPVKVLENISLEIKRGEFVAIVGPSGSGKSTLLSIIGALLTPSSGTVKINQEKISSYKPRQLKKVRSNKIGFIFQSANLIPYLTVKDQLLLVADIASKRNKQNKDKAVRLIDDLGLAHREKSHVHQLSGGEKQRVAIARAFMNDPEIILADEPTASLDSERGRQVVEMLLKEVKSKEKGAIMVTHDERMLDLCDRIYRMEDGQIREESMLSVENHPEPLHAKGGFPEKNKTL</sequence>
<keyword evidence="3" id="KW-0547">Nucleotide-binding</keyword>
<organism evidence="7 8">
    <name type="scientific">Sediminibacillus albus</name>
    <dbReference type="NCBI Taxonomy" id="407036"/>
    <lineage>
        <taxon>Bacteria</taxon>
        <taxon>Bacillati</taxon>
        <taxon>Bacillota</taxon>
        <taxon>Bacilli</taxon>
        <taxon>Bacillales</taxon>
        <taxon>Bacillaceae</taxon>
        <taxon>Sediminibacillus</taxon>
    </lineage>
</organism>
<dbReference type="PANTHER" id="PTHR42798:SF6">
    <property type="entry name" value="CELL DIVISION ATP-BINDING PROTEIN FTSE"/>
    <property type="match status" value="1"/>
</dbReference>
<dbReference type="Pfam" id="PF00005">
    <property type="entry name" value="ABC_tran"/>
    <property type="match status" value="1"/>
</dbReference>
<evidence type="ECO:0000256" key="3">
    <source>
        <dbReference type="ARBA" id="ARBA00022741"/>
    </source>
</evidence>
<evidence type="ECO:0000313" key="7">
    <source>
        <dbReference type="EMBL" id="SDJ85568.1"/>
    </source>
</evidence>
<dbReference type="GO" id="GO:0005524">
    <property type="term" value="F:ATP binding"/>
    <property type="evidence" value="ECO:0007669"/>
    <property type="project" value="UniProtKB-KW"/>
</dbReference>
<dbReference type="InterPro" id="IPR017871">
    <property type="entry name" value="ABC_transporter-like_CS"/>
</dbReference>
<dbReference type="PANTHER" id="PTHR42798">
    <property type="entry name" value="LIPOPROTEIN-RELEASING SYSTEM ATP-BINDING PROTEIN LOLD"/>
    <property type="match status" value="1"/>
</dbReference>
<dbReference type="InterPro" id="IPR003593">
    <property type="entry name" value="AAA+_ATPase"/>
</dbReference>
<protein>
    <submittedName>
        <fullName evidence="7">Putative ABC transport system ATP-binding protein</fullName>
    </submittedName>
</protein>
<name>A0A1G8X4L8_9BACI</name>
<dbReference type="RefSeq" id="WP_093211879.1">
    <property type="nucleotide sequence ID" value="NZ_FNFL01000001.1"/>
</dbReference>
<comment type="similarity">
    <text evidence="1">Belongs to the ABC transporter superfamily.</text>
</comment>
<feature type="domain" description="ABC transporter" evidence="6">
    <location>
        <begin position="5"/>
        <end position="244"/>
    </location>
</feature>
<dbReference type="PROSITE" id="PS00211">
    <property type="entry name" value="ABC_TRANSPORTER_1"/>
    <property type="match status" value="1"/>
</dbReference>
<dbReference type="PROSITE" id="PS50893">
    <property type="entry name" value="ABC_TRANSPORTER_2"/>
    <property type="match status" value="1"/>
</dbReference>
<dbReference type="STRING" id="407036.SAMN05216243_1161"/>
<keyword evidence="4 7" id="KW-0067">ATP-binding</keyword>
<dbReference type="OrthoDB" id="9791546at2"/>
<evidence type="ECO:0000259" key="6">
    <source>
        <dbReference type="PROSITE" id="PS50893"/>
    </source>
</evidence>
<keyword evidence="2" id="KW-0813">Transport</keyword>
<dbReference type="InterPro" id="IPR003439">
    <property type="entry name" value="ABC_transporter-like_ATP-bd"/>
</dbReference>
<dbReference type="InterPro" id="IPR017911">
    <property type="entry name" value="MacB-like_ATP-bd"/>
</dbReference>
<proteinExistence type="inferred from homology"/>
<dbReference type="EMBL" id="FNFL01000001">
    <property type="protein sequence ID" value="SDJ85568.1"/>
    <property type="molecule type" value="Genomic_DNA"/>
</dbReference>
<reference evidence="7 8" key="1">
    <citation type="submission" date="2016-10" db="EMBL/GenBank/DDBJ databases">
        <authorList>
            <person name="de Groot N.N."/>
        </authorList>
    </citation>
    <scope>NUCLEOTIDE SEQUENCE [LARGE SCALE GENOMIC DNA]</scope>
    <source>
        <strain evidence="7 8">CGMCC 1.6502</strain>
    </source>
</reference>
<dbReference type="SUPFAM" id="SSF52540">
    <property type="entry name" value="P-loop containing nucleoside triphosphate hydrolases"/>
    <property type="match status" value="1"/>
</dbReference>